<reference evidence="1" key="1">
    <citation type="submission" date="2015-04" db="UniProtKB">
        <authorList>
            <consortium name="EnsemblPlants"/>
        </authorList>
    </citation>
    <scope>IDENTIFICATION</scope>
</reference>
<evidence type="ECO:0000313" key="1">
    <source>
        <dbReference type="EnsemblPlants" id="OMERI05G05990.1"/>
    </source>
</evidence>
<name>A0A0E0DN75_9ORYZ</name>
<dbReference type="HOGENOM" id="CLU_2281941_0_0_1"/>
<dbReference type="Proteomes" id="UP000008021">
    <property type="component" value="Chromosome 5"/>
</dbReference>
<evidence type="ECO:0000313" key="2">
    <source>
        <dbReference type="Proteomes" id="UP000008021"/>
    </source>
</evidence>
<organism evidence="1">
    <name type="scientific">Oryza meridionalis</name>
    <dbReference type="NCBI Taxonomy" id="40149"/>
    <lineage>
        <taxon>Eukaryota</taxon>
        <taxon>Viridiplantae</taxon>
        <taxon>Streptophyta</taxon>
        <taxon>Embryophyta</taxon>
        <taxon>Tracheophyta</taxon>
        <taxon>Spermatophyta</taxon>
        <taxon>Magnoliopsida</taxon>
        <taxon>Liliopsida</taxon>
        <taxon>Poales</taxon>
        <taxon>Poaceae</taxon>
        <taxon>BOP clade</taxon>
        <taxon>Oryzoideae</taxon>
        <taxon>Oryzeae</taxon>
        <taxon>Oryzinae</taxon>
        <taxon>Oryza</taxon>
    </lineage>
</organism>
<accession>A0A0E0DN75</accession>
<keyword evidence="2" id="KW-1185">Reference proteome</keyword>
<dbReference type="EnsemblPlants" id="OMERI05G05990.1">
    <property type="protein sequence ID" value="OMERI05G05990.1"/>
    <property type="gene ID" value="OMERI05G05990"/>
</dbReference>
<protein>
    <submittedName>
        <fullName evidence="1">Uncharacterized protein</fullName>
    </submittedName>
</protein>
<proteinExistence type="predicted"/>
<reference evidence="1" key="2">
    <citation type="submission" date="2018-05" db="EMBL/GenBank/DDBJ databases">
        <title>OmerRS3 (Oryza meridionalis Reference Sequence Version 3).</title>
        <authorList>
            <person name="Zhang J."/>
            <person name="Kudrna D."/>
            <person name="Lee S."/>
            <person name="Talag J."/>
            <person name="Welchert J."/>
            <person name="Wing R.A."/>
        </authorList>
    </citation>
    <scope>NUCLEOTIDE SEQUENCE [LARGE SCALE GENOMIC DNA]</scope>
    <source>
        <strain evidence="1">cv. OR44</strain>
    </source>
</reference>
<dbReference type="AlphaFoldDB" id="A0A0E0DN75"/>
<dbReference type="Gramene" id="OMERI05G05990.1">
    <property type="protein sequence ID" value="OMERI05G05990.1"/>
    <property type="gene ID" value="OMERI05G05990"/>
</dbReference>
<sequence length="102" mass="10056">MVVTTVAAASDWPDLSPAPTKVADPPNPGMAGAAVAAYGLRGSSMLGKGGSATCGLGSDDDVDSSRAATMMITTSLRAATMETTSYLLLAATMTGCGSDDGH</sequence>